<evidence type="ECO:0000313" key="6">
    <source>
        <dbReference type="Proteomes" id="UP001154265"/>
    </source>
</evidence>
<dbReference type="RefSeq" id="WP_277868279.1">
    <property type="nucleotide sequence ID" value="NZ_JAKKUT010000008.1"/>
</dbReference>
<keyword evidence="2" id="KW-0049">Antioxidant</keyword>
<sequence length="187" mass="20969">MSVRLPFLTSTNFTGLVNDRFWQNTLPIPATNPLSNGQLVPDVELLWVQEQKSLRLSSIWTQQPVILALTRIFTEHQYCPLCFPHIQALNAAYEDFQGKGVEVLLVTSTDPVQSQTIAQDLDLKLPLLSDPTCKAFRLYQTGQALGAPLPAQFLIDKEGKLRYKHLFSFLDDNASVDRLKAEVATLA</sequence>
<keyword evidence="1" id="KW-0575">Peroxidase</keyword>
<dbReference type="PANTHER" id="PTHR43110:SF1">
    <property type="entry name" value="THIOL PEROXIDASE"/>
    <property type="match status" value="1"/>
</dbReference>
<dbReference type="Pfam" id="PF00578">
    <property type="entry name" value="AhpC-TSA"/>
    <property type="match status" value="1"/>
</dbReference>
<gene>
    <name evidence="5" type="ORF">L3556_15700</name>
</gene>
<dbReference type="PANTHER" id="PTHR43110">
    <property type="entry name" value="THIOL PEROXIDASE"/>
    <property type="match status" value="1"/>
</dbReference>
<dbReference type="InterPro" id="IPR050455">
    <property type="entry name" value="Tpx_Peroxidase_subfamily"/>
</dbReference>
<dbReference type="Gene3D" id="3.40.30.10">
    <property type="entry name" value="Glutaredoxin"/>
    <property type="match status" value="1"/>
</dbReference>
<comment type="caution">
    <text evidence="5">The sequence shown here is derived from an EMBL/GenBank/DDBJ whole genome shotgun (WGS) entry which is preliminary data.</text>
</comment>
<reference evidence="5" key="2">
    <citation type="submission" date="2022-01" db="EMBL/GenBank/DDBJ databases">
        <authorList>
            <person name="Zivanovic Y."/>
            <person name="Moreira D."/>
            <person name="Lopez-Garcia P."/>
        </authorList>
    </citation>
    <scope>NUCLEOTIDE SEQUENCE</scope>
    <source>
        <strain evidence="5">G9</strain>
    </source>
</reference>
<feature type="domain" description="Thioredoxin" evidence="4">
    <location>
        <begin position="34"/>
        <end position="187"/>
    </location>
</feature>
<dbReference type="InterPro" id="IPR013766">
    <property type="entry name" value="Thioredoxin_domain"/>
</dbReference>
<keyword evidence="6" id="KW-1185">Reference proteome</keyword>
<dbReference type="CDD" id="cd02970">
    <property type="entry name" value="PRX_like2"/>
    <property type="match status" value="1"/>
</dbReference>
<dbReference type="InterPro" id="IPR000866">
    <property type="entry name" value="AhpC/TSA"/>
</dbReference>
<keyword evidence="1" id="KW-0560">Oxidoreductase</keyword>
<evidence type="ECO:0000313" key="5">
    <source>
        <dbReference type="EMBL" id="MDG2992364.1"/>
    </source>
</evidence>
<dbReference type="EMBL" id="JAKKUT010000008">
    <property type="protein sequence ID" value="MDG2992364.1"/>
    <property type="molecule type" value="Genomic_DNA"/>
</dbReference>
<evidence type="ECO:0000256" key="2">
    <source>
        <dbReference type="ARBA" id="ARBA00022862"/>
    </source>
</evidence>
<name>A0ABT6F3B8_9SYNE</name>
<evidence type="ECO:0000256" key="3">
    <source>
        <dbReference type="ARBA" id="ARBA00023284"/>
    </source>
</evidence>
<protein>
    <submittedName>
        <fullName evidence="5">Redoxin domain-containing protein</fullName>
    </submittedName>
</protein>
<dbReference type="SUPFAM" id="SSF52833">
    <property type="entry name" value="Thioredoxin-like"/>
    <property type="match status" value="1"/>
</dbReference>
<keyword evidence="3" id="KW-0676">Redox-active center</keyword>
<proteinExistence type="predicted"/>
<accession>A0ABT6F3B8</accession>
<dbReference type="Proteomes" id="UP001154265">
    <property type="component" value="Unassembled WGS sequence"/>
</dbReference>
<organism evidence="5 6">
    <name type="scientific">Candidatus Synechococcus calcipolaris G9</name>
    <dbReference type="NCBI Taxonomy" id="1497997"/>
    <lineage>
        <taxon>Bacteria</taxon>
        <taxon>Bacillati</taxon>
        <taxon>Cyanobacteriota</taxon>
        <taxon>Cyanophyceae</taxon>
        <taxon>Synechococcales</taxon>
        <taxon>Synechococcaceae</taxon>
        <taxon>Synechococcus</taxon>
    </lineage>
</organism>
<evidence type="ECO:0000256" key="1">
    <source>
        <dbReference type="ARBA" id="ARBA00022559"/>
    </source>
</evidence>
<reference evidence="5" key="1">
    <citation type="journal article" date="2022" name="Genome Biol. Evol.">
        <title>A New Gene Family Diagnostic for Intracellular Biomineralization of Amorphous Ca Carbonates by Cyanobacteria.</title>
        <authorList>
            <person name="Benzerara K."/>
            <person name="Duprat E."/>
            <person name="Bitard-Feildel T."/>
            <person name="Caumes G."/>
            <person name="Cassier-Chauvat C."/>
            <person name="Chauvat F."/>
            <person name="Dezi M."/>
            <person name="Diop S.I."/>
            <person name="Gaschignard G."/>
            <person name="Gorgen S."/>
            <person name="Gugger M."/>
            <person name="Lopez-Garcia P."/>
            <person name="Millet M."/>
            <person name="Skouri-Panet F."/>
            <person name="Moreira D."/>
            <person name="Callebaut I."/>
        </authorList>
    </citation>
    <scope>NUCLEOTIDE SEQUENCE</scope>
    <source>
        <strain evidence="5">G9</strain>
    </source>
</reference>
<dbReference type="PROSITE" id="PS51352">
    <property type="entry name" value="THIOREDOXIN_2"/>
    <property type="match status" value="1"/>
</dbReference>
<evidence type="ECO:0000259" key="4">
    <source>
        <dbReference type="PROSITE" id="PS51352"/>
    </source>
</evidence>
<dbReference type="InterPro" id="IPR036249">
    <property type="entry name" value="Thioredoxin-like_sf"/>
</dbReference>